<organism evidence="1 2">
    <name type="scientific">Symbiodinium necroappetens</name>
    <dbReference type="NCBI Taxonomy" id="1628268"/>
    <lineage>
        <taxon>Eukaryota</taxon>
        <taxon>Sar</taxon>
        <taxon>Alveolata</taxon>
        <taxon>Dinophyceae</taxon>
        <taxon>Suessiales</taxon>
        <taxon>Symbiodiniaceae</taxon>
        <taxon>Symbiodinium</taxon>
    </lineage>
</organism>
<dbReference type="AlphaFoldDB" id="A0A813CLF4"/>
<protein>
    <submittedName>
        <fullName evidence="1">Uncharacterized protein</fullName>
    </submittedName>
</protein>
<feature type="non-terminal residue" evidence="1">
    <location>
        <position position="144"/>
    </location>
</feature>
<gene>
    <name evidence="1" type="ORF">SNEC2469_LOCUS34988</name>
</gene>
<dbReference type="EMBL" id="CAJNJA010099092">
    <property type="protein sequence ID" value="CAE7943277.1"/>
    <property type="molecule type" value="Genomic_DNA"/>
</dbReference>
<name>A0A813CLF4_9DINO</name>
<comment type="caution">
    <text evidence="1">The sequence shown here is derived from an EMBL/GenBank/DDBJ whole genome shotgun (WGS) entry which is preliminary data.</text>
</comment>
<proteinExistence type="predicted"/>
<sequence length="144" mass="15909">TTPLGTGATTTPVAHGTTTAAETVTPLLAAAARLRHGMPGAKASPVEPGIGDGNVKLELPKAVVTMMSMSRWRQMKHPQAIRSLLQCQWQWPQLLQPPRLHRQWLWKLHRHGRQPSRRLMPFPHARSVCQRRGGLWPSATAALA</sequence>
<evidence type="ECO:0000313" key="2">
    <source>
        <dbReference type="Proteomes" id="UP000601435"/>
    </source>
</evidence>
<accession>A0A813CLF4</accession>
<dbReference type="Proteomes" id="UP000601435">
    <property type="component" value="Unassembled WGS sequence"/>
</dbReference>
<keyword evidence="2" id="KW-1185">Reference proteome</keyword>
<evidence type="ECO:0000313" key="1">
    <source>
        <dbReference type="EMBL" id="CAE7943277.1"/>
    </source>
</evidence>
<reference evidence="1" key="1">
    <citation type="submission" date="2021-02" db="EMBL/GenBank/DDBJ databases">
        <authorList>
            <person name="Dougan E. K."/>
            <person name="Rhodes N."/>
            <person name="Thang M."/>
            <person name="Chan C."/>
        </authorList>
    </citation>
    <scope>NUCLEOTIDE SEQUENCE</scope>
</reference>